<reference evidence="1" key="1">
    <citation type="journal article" date="2019" name="bioRxiv">
        <title>The Genome of the Zebra Mussel, Dreissena polymorpha: A Resource for Invasive Species Research.</title>
        <authorList>
            <person name="McCartney M.A."/>
            <person name="Auch B."/>
            <person name="Kono T."/>
            <person name="Mallez S."/>
            <person name="Zhang Y."/>
            <person name="Obille A."/>
            <person name="Becker A."/>
            <person name="Abrahante J.E."/>
            <person name="Garbe J."/>
            <person name="Badalamenti J.P."/>
            <person name="Herman A."/>
            <person name="Mangelson H."/>
            <person name="Liachko I."/>
            <person name="Sullivan S."/>
            <person name="Sone E.D."/>
            <person name="Koren S."/>
            <person name="Silverstein K.A.T."/>
            <person name="Beckman K.B."/>
            <person name="Gohl D.M."/>
        </authorList>
    </citation>
    <scope>NUCLEOTIDE SEQUENCE</scope>
    <source>
        <strain evidence="1">Duluth1</strain>
        <tissue evidence="1">Whole animal</tissue>
    </source>
</reference>
<reference evidence="1" key="2">
    <citation type="submission" date="2020-11" db="EMBL/GenBank/DDBJ databases">
        <authorList>
            <person name="McCartney M.A."/>
            <person name="Auch B."/>
            <person name="Kono T."/>
            <person name="Mallez S."/>
            <person name="Becker A."/>
            <person name="Gohl D.M."/>
            <person name="Silverstein K.A.T."/>
            <person name="Koren S."/>
            <person name="Bechman K.B."/>
            <person name="Herman A."/>
            <person name="Abrahante J.E."/>
            <person name="Garbe J."/>
        </authorList>
    </citation>
    <scope>NUCLEOTIDE SEQUENCE</scope>
    <source>
        <strain evidence="1">Duluth1</strain>
        <tissue evidence="1">Whole animal</tissue>
    </source>
</reference>
<evidence type="ECO:0000313" key="1">
    <source>
        <dbReference type="EMBL" id="KAH3724223.1"/>
    </source>
</evidence>
<evidence type="ECO:0000313" key="2">
    <source>
        <dbReference type="Proteomes" id="UP000828390"/>
    </source>
</evidence>
<keyword evidence="2" id="KW-1185">Reference proteome</keyword>
<dbReference type="Proteomes" id="UP000828390">
    <property type="component" value="Unassembled WGS sequence"/>
</dbReference>
<accession>A0A9D4CGP0</accession>
<organism evidence="1 2">
    <name type="scientific">Dreissena polymorpha</name>
    <name type="common">Zebra mussel</name>
    <name type="synonym">Mytilus polymorpha</name>
    <dbReference type="NCBI Taxonomy" id="45954"/>
    <lineage>
        <taxon>Eukaryota</taxon>
        <taxon>Metazoa</taxon>
        <taxon>Spiralia</taxon>
        <taxon>Lophotrochozoa</taxon>
        <taxon>Mollusca</taxon>
        <taxon>Bivalvia</taxon>
        <taxon>Autobranchia</taxon>
        <taxon>Heteroconchia</taxon>
        <taxon>Euheterodonta</taxon>
        <taxon>Imparidentia</taxon>
        <taxon>Neoheterodontei</taxon>
        <taxon>Myida</taxon>
        <taxon>Dreissenoidea</taxon>
        <taxon>Dreissenidae</taxon>
        <taxon>Dreissena</taxon>
    </lineage>
</organism>
<protein>
    <submittedName>
        <fullName evidence="1">Uncharacterized protein</fullName>
    </submittedName>
</protein>
<dbReference type="AlphaFoldDB" id="A0A9D4CGP0"/>
<name>A0A9D4CGP0_DREPO</name>
<sequence length="60" mass="6658">MHDRKLIDAFEVSTGERQGCLLAFPVSAGHRLDHGDLDGSEAKRDPVDILETVGRPRLCR</sequence>
<proteinExistence type="predicted"/>
<comment type="caution">
    <text evidence="1">The sequence shown here is derived from an EMBL/GenBank/DDBJ whole genome shotgun (WGS) entry which is preliminary data.</text>
</comment>
<gene>
    <name evidence="1" type="ORF">DPMN_050037</name>
</gene>
<dbReference type="EMBL" id="JAIWYP010000012">
    <property type="protein sequence ID" value="KAH3724223.1"/>
    <property type="molecule type" value="Genomic_DNA"/>
</dbReference>